<feature type="region of interest" description="Disordered" evidence="3">
    <location>
        <begin position="262"/>
        <end position="313"/>
    </location>
</feature>
<feature type="domain" description="Trs120/TRAPPC9 N-terminal" evidence="4">
    <location>
        <begin position="11"/>
        <end position="372"/>
    </location>
</feature>
<gene>
    <name evidence="8" type="ORF">CTheo_884</name>
</gene>
<name>A0A5N5QWU9_9AGAM</name>
<evidence type="ECO:0000259" key="6">
    <source>
        <dbReference type="Pfam" id="PF26254"/>
    </source>
</evidence>
<accession>A0A5N5QWU9</accession>
<feature type="domain" description="Trs120/TRAPPC9 first Ig-like" evidence="6">
    <location>
        <begin position="776"/>
        <end position="969"/>
    </location>
</feature>
<evidence type="ECO:0000259" key="4">
    <source>
        <dbReference type="Pfam" id="PF08626"/>
    </source>
</evidence>
<keyword evidence="9" id="KW-1185">Reference proteome</keyword>
<evidence type="ECO:0000259" key="7">
    <source>
        <dbReference type="Pfam" id="PF26282"/>
    </source>
</evidence>
<dbReference type="Pfam" id="PF26280">
    <property type="entry name" value="Ig_TRAPPC9-Trs120_2nd"/>
    <property type="match status" value="1"/>
</dbReference>
<evidence type="ECO:0000313" key="9">
    <source>
        <dbReference type="Proteomes" id="UP000383932"/>
    </source>
</evidence>
<dbReference type="Pfam" id="PF26282">
    <property type="entry name" value="Ig_TRAPPC9-Trs120_3rd"/>
    <property type="match status" value="1"/>
</dbReference>
<dbReference type="Pfam" id="PF26251">
    <property type="entry name" value="TPR_TRAPPC9-Trs120"/>
    <property type="match status" value="1"/>
</dbReference>
<evidence type="ECO:0000256" key="3">
    <source>
        <dbReference type="SAM" id="MobiDB-lite"/>
    </source>
</evidence>
<evidence type="ECO:0000256" key="1">
    <source>
        <dbReference type="ARBA" id="ARBA00004555"/>
    </source>
</evidence>
<dbReference type="PANTHER" id="PTHR21512:SF5">
    <property type="entry name" value="TRAFFICKING PROTEIN PARTICLE COMPLEX SUBUNIT 9"/>
    <property type="match status" value="1"/>
</dbReference>
<feature type="domain" description="Trs120/TRAPPC9 third Ig-like" evidence="7">
    <location>
        <begin position="1144"/>
        <end position="1268"/>
    </location>
</feature>
<dbReference type="InterPro" id="IPR013935">
    <property type="entry name" value="Trs120_TRAPPC9"/>
</dbReference>
<dbReference type="OrthoDB" id="27962at2759"/>
<comment type="caution">
    <text evidence="8">The sequence shown here is derived from an EMBL/GenBank/DDBJ whole genome shotgun (WGS) entry which is preliminary data.</text>
</comment>
<evidence type="ECO:0000313" key="8">
    <source>
        <dbReference type="EMBL" id="KAB5595646.1"/>
    </source>
</evidence>
<dbReference type="InterPro" id="IPR058565">
    <property type="entry name" value="Ig_TRAPPC9_Trs120_1st"/>
</dbReference>
<organism evidence="8 9">
    <name type="scientific">Ceratobasidium theobromae</name>
    <dbReference type="NCBI Taxonomy" id="1582974"/>
    <lineage>
        <taxon>Eukaryota</taxon>
        <taxon>Fungi</taxon>
        <taxon>Dikarya</taxon>
        <taxon>Basidiomycota</taxon>
        <taxon>Agaricomycotina</taxon>
        <taxon>Agaricomycetes</taxon>
        <taxon>Cantharellales</taxon>
        <taxon>Ceratobasidiaceae</taxon>
        <taxon>Ceratobasidium</taxon>
    </lineage>
</organism>
<sequence length="1402" mass="154007">MEIAPFATLGHVRILLLPVGPIRKPTFDKWTALIRSFEHIRLDDIPPDPREDRARFMPSTLSTGYVHLSYPSHPPPEYYGSLSLFRPSSFPLAVIGIADCSYKPTPQKGEASQTPQEPISLSSILAEFNARLSELFSTRAAFPLATRCFAFEDSYPNGQNGNQAGSSADGGGQVNINVGDTLPGLVVIPSEIGHSKRFYLGTLLAELCGAVLGEFGSLATFLETPSGLDALSGGLFPTLGVAENAATPELTFGSHGIVSNGPLSRSHSDPHQPYNVGARPVSTLAPRPTPKRQSTMGVGTSANKKKGGTSPPTGRFGKVMGDFYLLSGKLTDAMAWYNEAIAMFKLPSDHAWHASALEGYATAMILDAWAQGDGLNTSIAASNLREPWADVLDRLSQAVSLYWKSGSLAPSSDTTPVTADSENSLLALLYTEAALRTGTLLFAIWSAKGWGPVAFATLVRGGIPPVFSSLSGENADRKADNPDANIDPTRNLGPTLSSLSGRPAAPLALMLRMSTITQISRAQIANVTGQAHGPWLQHLLPRDRIRILTQLATLYACLGFRRKEVYILRELLACVVDLIICAREEGGMNASTGRMSTASGAMDTTDNRAAGWPGAERLAQISQPLEGSQTSEHTGEIGVRIAETTEGNESILRIVKYICEIYGIDVSRVQVGAEDANAEAANEKDGSIDDDIEPEAVGFGWREVQVGVVREAVQIAEALPDHRAVAQLALISLRSLNLWMSPGDQHHLYTLASRSLATAYRRGDAHKIDFWSWRPVISVEVVPAAGDRIPMERPWKDLAPSEVDPVKNAATWYSFNPRARRKGNTKAIVVQNEVVEFVITLQNPFAFDLEVQSLSLSTTGPPIQTTPVSLLIPANTFHVQHVTCTPLEHGTLIVRGCVVQLPNSTPKEFTLPLASEAQEASLEKRRSRRLDDLVRVKASGLDARRRNTISTGPPILDRKEEFLECRVVPQLPLLRIRRTSLTHGALMLYAGECFRIRLTVENVSSLPADFLRMTFDDSTLLPLQQALTEGELTVAEAYETEYELVNRPVLKWDLGEAGSNIVLAPRQKLPLWVTCFGKEGCTNATMRVHYSFARRDEVPTPESFFLRSLSYPLLVTVYHTLECHAMDIVPYGGDLLANDSPGMWCLFMIDVKNLYGQPFEVTFERTQEGTDLESTTRLVAPGATSRITIPVRRFSLLPDQVSRDIPTLSDRQYVVSKTGFSATQQELFWYRESLFSIVKARWNEPRTGRTGELSLRQQRLTLPMLETLRLEDLTIQLAIVTDGAEDDMKIKSSVPHTYYVPLNEFVQLRTEVRNTTSRQLPLVLDIKTTRETPTEHVLFQEPHSDIHLGITQSNSDRREIGMCFLASGEYNFVATVRHAGFDIAEVVAMVRSQTAEITVFVE</sequence>
<feature type="compositionally biased region" description="Polar residues" evidence="3">
    <location>
        <begin position="291"/>
        <end position="302"/>
    </location>
</feature>
<dbReference type="Pfam" id="PF26254">
    <property type="entry name" value="Ig_TRAPPC9-Trs120_1st"/>
    <property type="match status" value="1"/>
</dbReference>
<dbReference type="InterPro" id="IPR058563">
    <property type="entry name" value="Trs120_TRAPPC9_N"/>
</dbReference>
<dbReference type="Proteomes" id="UP000383932">
    <property type="component" value="Unassembled WGS sequence"/>
</dbReference>
<evidence type="ECO:0000259" key="5">
    <source>
        <dbReference type="Pfam" id="PF26251"/>
    </source>
</evidence>
<reference evidence="8 9" key="1">
    <citation type="journal article" date="2019" name="Fungal Biol. Biotechnol.">
        <title>Draft genome sequence of fastidious pathogen Ceratobasidium theobromae, which causes vascular-streak dieback in Theobroma cacao.</title>
        <authorList>
            <person name="Ali S.S."/>
            <person name="Asman A."/>
            <person name="Shao J."/>
            <person name="Firmansyah A.P."/>
            <person name="Susilo A.W."/>
            <person name="Rosmana A."/>
            <person name="McMahon P."/>
            <person name="Junaid M."/>
            <person name="Guest D."/>
            <person name="Kheng T.Y."/>
            <person name="Meinhardt L.W."/>
            <person name="Bailey B.A."/>
        </authorList>
    </citation>
    <scope>NUCLEOTIDE SEQUENCE [LARGE SCALE GENOMIC DNA]</scope>
    <source>
        <strain evidence="8 9">CT2</strain>
    </source>
</reference>
<keyword evidence="2" id="KW-0333">Golgi apparatus</keyword>
<dbReference type="InterPro" id="IPR058567">
    <property type="entry name" value="Ig_TRAPPC9_Trs120_3rd"/>
</dbReference>
<feature type="domain" description="Trs120/TRAPPC9 TPR region" evidence="5">
    <location>
        <begin position="418"/>
        <end position="761"/>
    </location>
</feature>
<dbReference type="EMBL" id="SSOP01000007">
    <property type="protein sequence ID" value="KAB5595646.1"/>
    <property type="molecule type" value="Genomic_DNA"/>
</dbReference>
<evidence type="ECO:0000256" key="2">
    <source>
        <dbReference type="ARBA" id="ARBA00023034"/>
    </source>
</evidence>
<comment type="subcellular location">
    <subcellularLocation>
        <location evidence="1">Golgi apparatus</location>
    </subcellularLocation>
</comment>
<dbReference type="Pfam" id="PF08626">
    <property type="entry name" value="TRAPPC9-Trs120"/>
    <property type="match status" value="1"/>
</dbReference>
<proteinExistence type="predicted"/>
<feature type="region of interest" description="Disordered" evidence="3">
    <location>
        <begin position="471"/>
        <end position="495"/>
    </location>
</feature>
<dbReference type="InterPro" id="IPR058564">
    <property type="entry name" value="TPR_TRAPPC9_Trs120"/>
</dbReference>
<dbReference type="GO" id="GO:0005802">
    <property type="term" value="C:trans-Golgi network"/>
    <property type="evidence" value="ECO:0007669"/>
    <property type="project" value="TreeGrafter"/>
</dbReference>
<protein>
    <submittedName>
        <fullName evidence="8">Transport protein</fullName>
    </submittedName>
</protein>
<dbReference type="PANTHER" id="PTHR21512">
    <property type="entry name" value="TRAFFICKING PROTEIN PARTICLE COMPLEX SUBUNIT 9"/>
    <property type="match status" value="1"/>
</dbReference>